<feature type="domain" description="Exodeoxyribonuclease X-like C-terminal" evidence="1">
    <location>
        <begin position="15"/>
        <end position="44"/>
    </location>
</feature>
<organism evidence="2">
    <name type="scientific">marine sediment metagenome</name>
    <dbReference type="NCBI Taxonomy" id="412755"/>
    <lineage>
        <taxon>unclassified sequences</taxon>
        <taxon>metagenomes</taxon>
        <taxon>ecological metagenomes</taxon>
    </lineage>
</organism>
<dbReference type="Pfam" id="PF20600">
    <property type="entry name" value="ExoX-like_C"/>
    <property type="match status" value="1"/>
</dbReference>
<proteinExistence type="predicted"/>
<accession>A0A0F9LHY9</accession>
<dbReference type="EMBL" id="LAZR01012388">
    <property type="protein sequence ID" value="KKM27095.1"/>
    <property type="molecule type" value="Genomic_DNA"/>
</dbReference>
<comment type="caution">
    <text evidence="2">The sequence shown here is derived from an EMBL/GenBank/DDBJ whole genome shotgun (WGS) entry which is preliminary data.</text>
</comment>
<name>A0A0F9LHY9_9ZZZZ</name>
<evidence type="ECO:0000259" key="1">
    <source>
        <dbReference type="Pfam" id="PF20600"/>
    </source>
</evidence>
<dbReference type="AlphaFoldDB" id="A0A0F9LHY9"/>
<protein>
    <recommendedName>
        <fullName evidence="1">Exodeoxyribonuclease X-like C-terminal domain-containing protein</fullName>
    </recommendedName>
</protein>
<gene>
    <name evidence="2" type="ORF">LCGC14_1578200</name>
</gene>
<sequence>MGKKTYPPMGLEDVFKFGKHKGDRLWQVLRDDYSYIVWAVENIDFELDDEAYSEYINNS</sequence>
<evidence type="ECO:0000313" key="2">
    <source>
        <dbReference type="EMBL" id="KKM27095.1"/>
    </source>
</evidence>
<dbReference type="InterPro" id="IPR046768">
    <property type="entry name" value="ExoX-like_C"/>
</dbReference>
<reference evidence="2" key="1">
    <citation type="journal article" date="2015" name="Nature">
        <title>Complex archaea that bridge the gap between prokaryotes and eukaryotes.</title>
        <authorList>
            <person name="Spang A."/>
            <person name="Saw J.H."/>
            <person name="Jorgensen S.L."/>
            <person name="Zaremba-Niedzwiedzka K."/>
            <person name="Martijn J."/>
            <person name="Lind A.E."/>
            <person name="van Eijk R."/>
            <person name="Schleper C."/>
            <person name="Guy L."/>
            <person name="Ettema T.J."/>
        </authorList>
    </citation>
    <scope>NUCLEOTIDE SEQUENCE</scope>
</reference>